<feature type="region of interest" description="Disordered" evidence="5">
    <location>
        <begin position="174"/>
        <end position="195"/>
    </location>
</feature>
<evidence type="ECO:0000256" key="1">
    <source>
        <dbReference type="ARBA" id="ARBA00004123"/>
    </source>
</evidence>
<feature type="region of interest" description="Disordered" evidence="5">
    <location>
        <begin position="1"/>
        <end position="59"/>
    </location>
</feature>
<dbReference type="GO" id="GO:0000398">
    <property type="term" value="P:mRNA splicing, via spliceosome"/>
    <property type="evidence" value="ECO:0007669"/>
    <property type="project" value="InterPro"/>
</dbReference>
<dbReference type="InterPro" id="IPR013881">
    <property type="entry name" value="Pre-mRNA_splic_Prp3_dom"/>
</dbReference>
<accession>C1N1Y8</accession>
<feature type="compositionally biased region" description="Basic and acidic residues" evidence="5">
    <location>
        <begin position="408"/>
        <end position="440"/>
    </location>
</feature>
<evidence type="ECO:0000313" key="9">
    <source>
        <dbReference type="Proteomes" id="UP000001876"/>
    </source>
</evidence>
<dbReference type="Proteomes" id="UP000001876">
    <property type="component" value="Unassembled WGS sequence"/>
</dbReference>
<feature type="compositionally biased region" description="Pro residues" evidence="5">
    <location>
        <begin position="109"/>
        <end position="119"/>
    </location>
</feature>
<dbReference type="STRING" id="564608.C1N1Y8"/>
<dbReference type="InterPro" id="IPR027104">
    <property type="entry name" value="Prp3"/>
</dbReference>
<evidence type="ECO:0000256" key="4">
    <source>
        <dbReference type="ARBA" id="ARBA00023242"/>
    </source>
</evidence>
<dbReference type="Pfam" id="PF08572">
    <property type="entry name" value="PRP3"/>
    <property type="match status" value="1"/>
</dbReference>
<evidence type="ECO:0000256" key="5">
    <source>
        <dbReference type="SAM" id="MobiDB-lite"/>
    </source>
</evidence>
<dbReference type="PANTHER" id="PTHR14212:SF0">
    <property type="entry name" value="U4_U6 SMALL NUCLEAR RIBONUCLEOPROTEIN PRP3"/>
    <property type="match status" value="1"/>
</dbReference>
<dbReference type="Pfam" id="PF06544">
    <property type="entry name" value="Prp3_C"/>
    <property type="match status" value="1"/>
</dbReference>
<keyword evidence="3" id="KW-0508">mRNA splicing</keyword>
<feature type="domain" description="Small nuclear ribonucleoprotein Prp3 C-terminal" evidence="6">
    <location>
        <begin position="459"/>
        <end position="589"/>
    </location>
</feature>
<dbReference type="PANTHER" id="PTHR14212">
    <property type="entry name" value="U4/U6-ASSOCIATED RNA SPLICING FACTOR-RELATED"/>
    <property type="match status" value="1"/>
</dbReference>
<dbReference type="EMBL" id="GG663745">
    <property type="protein sequence ID" value="EEH53912.1"/>
    <property type="molecule type" value="Genomic_DNA"/>
</dbReference>
<name>C1N1Y8_MICPC</name>
<proteinExistence type="predicted"/>
<feature type="region of interest" description="Disordered" evidence="5">
    <location>
        <begin position="102"/>
        <end position="143"/>
    </location>
</feature>
<evidence type="ECO:0000259" key="7">
    <source>
        <dbReference type="Pfam" id="PF08572"/>
    </source>
</evidence>
<keyword evidence="4" id="KW-0539">Nucleus</keyword>
<dbReference type="KEGG" id="mpp:MICPUCDRAFT_70182"/>
<dbReference type="OMA" id="RIKSQFG"/>
<sequence>MAPPKRKAEDDPPPAPSPSRRSKRTKNAEDPPPSSSKDDDDVAAPAPPPADAPAPAKAKLPALDALAKAKAVLQKQKELAEKLKKVPKLTPAAPAPAIVAMEGAAGRTIPPPPPPPPPSSSSVVAPAKFTGPGALRLNEKGEEVDEHGRVIVKNIVEVSTFKVNAKRTKLEEFAASEKETEAEAAGGGDDDWMDPRMGKAGKQRGRRGGFQFVKEGRFQAQADMMRLQAKFGETEARKIAAREARERRAAAELEKLEKDADPNLIPLGARAGIKGGRAGESAARAAAEAALALDAIPDVEWWDAAILATGSYDDVAGGKWNVKPEKISLYVEHPVPMQPPTEAPPPPPQPLKLTKREQKKLRTQRRMAREQEKQEMIKQGLLEPPKPKVKISNLMRVLTDEATADPTAVEREVREQMAERQSAHDDRNEARKLTPAERREKKMRKLFDDPGSSAETQVHVYRVESMANPKNKFRVDINAQENKLTGVCLITDSFSIVIVEGGLKSVRRYEKLMMRRIDWNVKLDSADAAASEDEDEDEDAQQRNKCTCVWKGTSPRPNFTRFKFETLRTEAAARKYLADINLAHHFDAAAACVAVNDDGIDSD</sequence>
<evidence type="ECO:0000256" key="3">
    <source>
        <dbReference type="ARBA" id="ARBA00023187"/>
    </source>
</evidence>
<dbReference type="OrthoDB" id="10264544at2759"/>
<dbReference type="GO" id="GO:0046540">
    <property type="term" value="C:U4/U6 x U5 tri-snRNP complex"/>
    <property type="evidence" value="ECO:0007669"/>
    <property type="project" value="InterPro"/>
</dbReference>
<dbReference type="InterPro" id="IPR010541">
    <property type="entry name" value="Prp3_C"/>
</dbReference>
<keyword evidence="2" id="KW-0507">mRNA processing</keyword>
<evidence type="ECO:0000259" key="6">
    <source>
        <dbReference type="Pfam" id="PF06544"/>
    </source>
</evidence>
<evidence type="ECO:0000313" key="8">
    <source>
        <dbReference type="EMBL" id="EEH53912.1"/>
    </source>
</evidence>
<dbReference type="RefSeq" id="XP_003062200.1">
    <property type="nucleotide sequence ID" value="XM_003062154.1"/>
</dbReference>
<reference evidence="8 9" key="1">
    <citation type="journal article" date="2009" name="Science">
        <title>Green evolution and dynamic adaptations revealed by genomes of the marine picoeukaryotes Micromonas.</title>
        <authorList>
            <person name="Worden A.Z."/>
            <person name="Lee J.H."/>
            <person name="Mock T."/>
            <person name="Rouze P."/>
            <person name="Simmons M.P."/>
            <person name="Aerts A.L."/>
            <person name="Allen A.E."/>
            <person name="Cuvelier M.L."/>
            <person name="Derelle E."/>
            <person name="Everett M.V."/>
            <person name="Foulon E."/>
            <person name="Grimwood J."/>
            <person name="Gundlach H."/>
            <person name="Henrissat B."/>
            <person name="Napoli C."/>
            <person name="McDonald S.M."/>
            <person name="Parker M.S."/>
            <person name="Rombauts S."/>
            <person name="Salamov A."/>
            <person name="Von Dassow P."/>
            <person name="Badger J.H."/>
            <person name="Coutinho P.M."/>
            <person name="Demir E."/>
            <person name="Dubchak I."/>
            <person name="Gentemann C."/>
            <person name="Eikrem W."/>
            <person name="Gready J.E."/>
            <person name="John U."/>
            <person name="Lanier W."/>
            <person name="Lindquist E.A."/>
            <person name="Lucas S."/>
            <person name="Mayer K.F."/>
            <person name="Moreau H."/>
            <person name="Not F."/>
            <person name="Otillar R."/>
            <person name="Panaud O."/>
            <person name="Pangilinan J."/>
            <person name="Paulsen I."/>
            <person name="Piegu B."/>
            <person name="Poliakov A."/>
            <person name="Robbens S."/>
            <person name="Schmutz J."/>
            <person name="Toulza E."/>
            <person name="Wyss T."/>
            <person name="Zelensky A."/>
            <person name="Zhou K."/>
            <person name="Armbrust E.V."/>
            <person name="Bhattacharya D."/>
            <person name="Goodenough U.W."/>
            <person name="Van de Peer Y."/>
            <person name="Grigoriev I.V."/>
        </authorList>
    </citation>
    <scope>NUCLEOTIDE SEQUENCE [LARGE SCALE GENOMIC DNA]</scope>
    <source>
        <strain evidence="8 9">CCMP1545</strain>
    </source>
</reference>
<dbReference type="GeneID" id="9687437"/>
<dbReference type="eggNOG" id="KOG2769">
    <property type="taxonomic scope" value="Eukaryota"/>
</dbReference>
<gene>
    <name evidence="8" type="primary">PRP3</name>
    <name evidence="8" type="ORF">MICPUCDRAFT_70182</name>
</gene>
<feature type="region of interest" description="Disordered" evidence="5">
    <location>
        <begin position="403"/>
        <end position="440"/>
    </location>
</feature>
<evidence type="ECO:0000256" key="2">
    <source>
        <dbReference type="ARBA" id="ARBA00022664"/>
    </source>
</evidence>
<feature type="compositionally biased region" description="Basic and acidic residues" evidence="5">
    <location>
        <begin position="1"/>
        <end position="10"/>
    </location>
</feature>
<keyword evidence="8" id="KW-0687">Ribonucleoprotein</keyword>
<organism evidence="9">
    <name type="scientific">Micromonas pusilla (strain CCMP1545)</name>
    <name type="common">Picoplanktonic green alga</name>
    <dbReference type="NCBI Taxonomy" id="564608"/>
    <lineage>
        <taxon>Eukaryota</taxon>
        <taxon>Viridiplantae</taxon>
        <taxon>Chlorophyta</taxon>
        <taxon>Mamiellophyceae</taxon>
        <taxon>Mamiellales</taxon>
        <taxon>Mamiellaceae</taxon>
        <taxon>Micromonas</taxon>
    </lineage>
</organism>
<comment type="subcellular location">
    <subcellularLocation>
        <location evidence="1">Nucleus</location>
    </subcellularLocation>
</comment>
<dbReference type="CDD" id="cd24162">
    <property type="entry name" value="Prp3_C"/>
    <property type="match status" value="1"/>
</dbReference>
<feature type="domain" description="Pre-mRNA-splicing factor 3" evidence="7">
    <location>
        <begin position="191"/>
        <end position="434"/>
    </location>
</feature>
<protein>
    <submittedName>
        <fullName evidence="8">U4/U6 small nuclear ribonucleoprotein Prp3</fullName>
    </submittedName>
</protein>
<keyword evidence="9" id="KW-1185">Reference proteome</keyword>
<dbReference type="AlphaFoldDB" id="C1N1Y8"/>